<dbReference type="Pfam" id="PF01740">
    <property type="entry name" value="STAS"/>
    <property type="match status" value="1"/>
</dbReference>
<protein>
    <recommendedName>
        <fullName evidence="2">Anti-sigma factor antagonist</fullName>
    </recommendedName>
</protein>
<dbReference type="EMBL" id="JBHTKH010000014">
    <property type="protein sequence ID" value="MFD1056053.1"/>
    <property type="molecule type" value="Genomic_DNA"/>
</dbReference>
<dbReference type="InterPro" id="IPR036513">
    <property type="entry name" value="STAS_dom_sf"/>
</dbReference>
<dbReference type="InterPro" id="IPR003658">
    <property type="entry name" value="Anti-sigma_ant"/>
</dbReference>
<comment type="caution">
    <text evidence="4">The sequence shown here is derived from an EMBL/GenBank/DDBJ whole genome shotgun (WGS) entry which is preliminary data.</text>
</comment>
<proteinExistence type="inferred from homology"/>
<feature type="domain" description="STAS" evidence="3">
    <location>
        <begin position="1"/>
        <end position="114"/>
    </location>
</feature>
<gene>
    <name evidence="4" type="ORF">ACFQ2V_17205</name>
</gene>
<sequence>MNVSVDDRGSVLVAHVTGELDTYTVSDAKRVFDGLRATEGSEVVVDLREVTFLDSSGLGALIGLYHRVSDAGGHLQLVCAGVTLRLMELMNLGQVLDISTELGEASASGGAALA</sequence>
<comment type="similarity">
    <text evidence="1 2">Belongs to the anti-sigma-factor antagonist family.</text>
</comment>
<organism evidence="4 5">
    <name type="scientific">Terrabacter terrigena</name>
    <dbReference type="NCBI Taxonomy" id="574718"/>
    <lineage>
        <taxon>Bacteria</taxon>
        <taxon>Bacillati</taxon>
        <taxon>Actinomycetota</taxon>
        <taxon>Actinomycetes</taxon>
        <taxon>Micrococcales</taxon>
        <taxon>Intrasporangiaceae</taxon>
        <taxon>Terrabacter</taxon>
    </lineage>
</organism>
<dbReference type="NCBIfam" id="TIGR00377">
    <property type="entry name" value="ant_ant_sig"/>
    <property type="match status" value="1"/>
</dbReference>
<evidence type="ECO:0000313" key="4">
    <source>
        <dbReference type="EMBL" id="MFD1056053.1"/>
    </source>
</evidence>
<evidence type="ECO:0000313" key="5">
    <source>
        <dbReference type="Proteomes" id="UP001597046"/>
    </source>
</evidence>
<dbReference type="PANTHER" id="PTHR33495">
    <property type="entry name" value="ANTI-SIGMA FACTOR ANTAGONIST TM_1081-RELATED-RELATED"/>
    <property type="match status" value="1"/>
</dbReference>
<dbReference type="SUPFAM" id="SSF52091">
    <property type="entry name" value="SpoIIaa-like"/>
    <property type="match status" value="1"/>
</dbReference>
<dbReference type="Gene3D" id="3.30.750.24">
    <property type="entry name" value="STAS domain"/>
    <property type="match status" value="1"/>
</dbReference>
<accession>A0ABW3N134</accession>
<reference evidence="5" key="1">
    <citation type="journal article" date="2019" name="Int. J. Syst. Evol. Microbiol.">
        <title>The Global Catalogue of Microorganisms (GCM) 10K type strain sequencing project: providing services to taxonomists for standard genome sequencing and annotation.</title>
        <authorList>
            <consortium name="The Broad Institute Genomics Platform"/>
            <consortium name="The Broad Institute Genome Sequencing Center for Infectious Disease"/>
            <person name="Wu L."/>
            <person name="Ma J."/>
        </authorList>
    </citation>
    <scope>NUCLEOTIDE SEQUENCE [LARGE SCALE GENOMIC DNA]</scope>
    <source>
        <strain evidence="5">CCUG 57508</strain>
    </source>
</reference>
<evidence type="ECO:0000259" key="3">
    <source>
        <dbReference type="PROSITE" id="PS50801"/>
    </source>
</evidence>
<dbReference type="Proteomes" id="UP001597046">
    <property type="component" value="Unassembled WGS sequence"/>
</dbReference>
<keyword evidence="5" id="KW-1185">Reference proteome</keyword>
<dbReference type="RefSeq" id="WP_386054083.1">
    <property type="nucleotide sequence ID" value="NZ_JBHTKH010000014.1"/>
</dbReference>
<evidence type="ECO:0000256" key="1">
    <source>
        <dbReference type="ARBA" id="ARBA00009013"/>
    </source>
</evidence>
<evidence type="ECO:0000256" key="2">
    <source>
        <dbReference type="RuleBase" id="RU003749"/>
    </source>
</evidence>
<dbReference type="CDD" id="cd07043">
    <property type="entry name" value="STAS_anti-anti-sigma_factors"/>
    <property type="match status" value="1"/>
</dbReference>
<dbReference type="InterPro" id="IPR002645">
    <property type="entry name" value="STAS_dom"/>
</dbReference>
<name>A0ABW3N134_9MICO</name>
<dbReference type="PROSITE" id="PS50801">
    <property type="entry name" value="STAS"/>
    <property type="match status" value="1"/>
</dbReference>
<dbReference type="PANTHER" id="PTHR33495:SF2">
    <property type="entry name" value="ANTI-SIGMA FACTOR ANTAGONIST TM_1081-RELATED"/>
    <property type="match status" value="1"/>
</dbReference>